<dbReference type="Proteomes" id="UP000565724">
    <property type="component" value="Unassembled WGS sequence"/>
</dbReference>
<dbReference type="PANTHER" id="PTHR10357">
    <property type="entry name" value="ALPHA-AMYLASE FAMILY MEMBER"/>
    <property type="match status" value="1"/>
</dbReference>
<dbReference type="AlphaFoldDB" id="A0A7Y6DWX7"/>
<feature type="domain" description="Glycosyl hydrolase family 13 catalytic" evidence="3">
    <location>
        <begin position="12"/>
        <end position="365"/>
    </location>
</feature>
<comment type="caution">
    <text evidence="4">The sequence shown here is derived from an EMBL/GenBank/DDBJ whole genome shotgun (WGS) entry which is preliminary data.</text>
</comment>
<reference evidence="4 5" key="1">
    <citation type="submission" date="2020-05" db="EMBL/GenBank/DDBJ databases">
        <title>Genome Sequencing of Type Strains.</title>
        <authorList>
            <person name="Lemaire J.F."/>
            <person name="Inderbitzin P."/>
            <person name="Gregorio O.A."/>
            <person name="Collins S.B."/>
            <person name="Wespe N."/>
            <person name="Knight-Connoni V."/>
        </authorList>
    </citation>
    <scope>NUCLEOTIDE SEQUENCE [LARGE SCALE GENOMIC DNA]</scope>
    <source>
        <strain evidence="4 5">ATCC 25174</strain>
    </source>
</reference>
<protein>
    <submittedName>
        <fullName evidence="4">Alpha-amylase</fullName>
    </submittedName>
</protein>
<name>A0A7Y6DWX7_9CELL</name>
<comment type="similarity">
    <text evidence="1">Belongs to the glycosyl hydrolase 13 family.</text>
</comment>
<evidence type="ECO:0000259" key="3">
    <source>
        <dbReference type="SMART" id="SM00642"/>
    </source>
</evidence>
<dbReference type="InterPro" id="IPR017853">
    <property type="entry name" value="GH"/>
</dbReference>
<sequence length="492" mass="53774">MSSWGRSAVVYQVYVRSFLDGDGDGVGDLAGLTAGLDAVARLGVDGLWLTPVYRSPQADHGYDVADHRDVDPLFGDLAAFDAFVAAAHDRGLRVVMDLVPNHVSDQHPWFVAAQAGGPERALFHVRSQPNGWRSMFGGSAWSAMPDGDWYLHLFAPEQPDLNWARPEVQEDFLETLRFWLARGVDGFRVDVAGGLAKEPSYAEVRSGADHPHWDRTEVHEIYRSWRGVLGPDVLAVAEAWGPPERTAAFARADELGQAFAFDILRTAWSAAALRRTVDAQLAAHRAVGALPAWVVGNHDIARAATRLGPDRALALHLFLLALPGAFYLYAGDELGLPDAEVPPERWQDPQSLRSGGRLPNRDGARVPLPWTSGDTFGFTTGEPWLPIPAEWAAYARDRQEADPSSTWSVLRRALSARSALWTTEDLTWEDARPGVLVGRRGAARVVLNTSSRPWRLPGGGRVVARSGPGEDPTIVTPSECVWLTDGQVPFRG</sequence>
<dbReference type="InterPro" id="IPR045857">
    <property type="entry name" value="O16G_dom_2"/>
</dbReference>
<dbReference type="GO" id="GO:0004556">
    <property type="term" value="F:alpha-amylase activity"/>
    <property type="evidence" value="ECO:0007669"/>
    <property type="project" value="TreeGrafter"/>
</dbReference>
<dbReference type="RefSeq" id="WP_175346254.1">
    <property type="nucleotide sequence ID" value="NZ_JABMCI010000044.1"/>
</dbReference>
<evidence type="ECO:0000313" key="5">
    <source>
        <dbReference type="Proteomes" id="UP000565724"/>
    </source>
</evidence>
<keyword evidence="5" id="KW-1185">Reference proteome</keyword>
<feature type="region of interest" description="Disordered" evidence="2">
    <location>
        <begin position="340"/>
        <end position="364"/>
    </location>
</feature>
<dbReference type="Gene3D" id="3.20.20.80">
    <property type="entry name" value="Glycosidases"/>
    <property type="match status" value="2"/>
</dbReference>
<dbReference type="PANTHER" id="PTHR10357:SF179">
    <property type="entry name" value="NEUTRAL AND BASIC AMINO ACID TRANSPORT PROTEIN RBAT"/>
    <property type="match status" value="1"/>
</dbReference>
<dbReference type="SUPFAM" id="SSF51445">
    <property type="entry name" value="(Trans)glycosidases"/>
    <property type="match status" value="1"/>
</dbReference>
<dbReference type="GO" id="GO:0009313">
    <property type="term" value="P:oligosaccharide catabolic process"/>
    <property type="evidence" value="ECO:0007669"/>
    <property type="project" value="TreeGrafter"/>
</dbReference>
<proteinExistence type="inferred from homology"/>
<dbReference type="InterPro" id="IPR006047">
    <property type="entry name" value="GH13_cat_dom"/>
</dbReference>
<organism evidence="4 5">
    <name type="scientific">Cellulomonas humilata</name>
    <dbReference type="NCBI Taxonomy" id="144055"/>
    <lineage>
        <taxon>Bacteria</taxon>
        <taxon>Bacillati</taxon>
        <taxon>Actinomycetota</taxon>
        <taxon>Actinomycetes</taxon>
        <taxon>Micrococcales</taxon>
        <taxon>Cellulomonadaceae</taxon>
        <taxon>Cellulomonas</taxon>
    </lineage>
</organism>
<evidence type="ECO:0000256" key="1">
    <source>
        <dbReference type="ARBA" id="ARBA00008061"/>
    </source>
</evidence>
<dbReference type="EMBL" id="JABMCI010000044">
    <property type="protein sequence ID" value="NUU16359.1"/>
    <property type="molecule type" value="Genomic_DNA"/>
</dbReference>
<dbReference type="Gene3D" id="3.90.400.10">
    <property type="entry name" value="Oligo-1,6-glucosidase, Domain 2"/>
    <property type="match status" value="1"/>
</dbReference>
<accession>A0A7Y6DWX7</accession>
<dbReference type="SMART" id="SM00642">
    <property type="entry name" value="Aamy"/>
    <property type="match status" value="1"/>
</dbReference>
<gene>
    <name evidence="4" type="ORF">HP550_03745</name>
</gene>
<dbReference type="Pfam" id="PF00128">
    <property type="entry name" value="Alpha-amylase"/>
    <property type="match status" value="1"/>
</dbReference>
<evidence type="ECO:0000256" key="2">
    <source>
        <dbReference type="SAM" id="MobiDB-lite"/>
    </source>
</evidence>
<evidence type="ECO:0000313" key="4">
    <source>
        <dbReference type="EMBL" id="NUU16359.1"/>
    </source>
</evidence>